<organism evidence="1">
    <name type="scientific">uncultured Caudovirales phage</name>
    <dbReference type="NCBI Taxonomy" id="2100421"/>
    <lineage>
        <taxon>Viruses</taxon>
        <taxon>Duplodnaviria</taxon>
        <taxon>Heunggongvirae</taxon>
        <taxon>Uroviricota</taxon>
        <taxon>Caudoviricetes</taxon>
        <taxon>Peduoviridae</taxon>
        <taxon>Maltschvirus</taxon>
        <taxon>Maltschvirus maltsch</taxon>
    </lineage>
</organism>
<dbReference type="EMBL" id="LR797493">
    <property type="protein sequence ID" value="CAB4220719.1"/>
    <property type="molecule type" value="Genomic_DNA"/>
</dbReference>
<sequence>MSLLDKTWFGGEVEKFFGSPAFKLARKDSPQTSKQAALLVNTTNLEQLVYETIATFPDGCIQDEVLAKLPSKPYSSVTARFKGLLEKGYIEDTGLTRAGMSGKQQRVLKAKP</sequence>
<gene>
    <name evidence="1" type="ORF">UFOVP1626_19</name>
</gene>
<name>A0A6J5SZQ0_9CAUD</name>
<accession>A0A6J5SZQ0</accession>
<evidence type="ECO:0000313" key="1">
    <source>
        <dbReference type="EMBL" id="CAB4220719.1"/>
    </source>
</evidence>
<proteinExistence type="predicted"/>
<reference evidence="1" key="1">
    <citation type="submission" date="2020-05" db="EMBL/GenBank/DDBJ databases">
        <authorList>
            <person name="Chiriac C."/>
            <person name="Salcher M."/>
            <person name="Ghai R."/>
            <person name="Kavagutti S V."/>
        </authorList>
    </citation>
    <scope>NUCLEOTIDE SEQUENCE</scope>
</reference>
<evidence type="ECO:0008006" key="2">
    <source>
        <dbReference type="Google" id="ProtNLM"/>
    </source>
</evidence>
<protein>
    <recommendedName>
        <fullName evidence="2">DNA-binding protein</fullName>
    </recommendedName>
</protein>